<dbReference type="Pfam" id="PF18383">
    <property type="entry name" value="IFT81_CH"/>
    <property type="match status" value="1"/>
</dbReference>
<reference evidence="9" key="1">
    <citation type="submission" date="2025-08" db="UniProtKB">
        <authorList>
            <consortium name="RefSeq"/>
        </authorList>
    </citation>
    <scope>IDENTIFICATION</scope>
    <source>
        <tissue evidence="9">Muscle</tissue>
    </source>
</reference>
<dbReference type="AlphaFoldDB" id="A0A6I9NX53"/>
<keyword evidence="4" id="KW-0969">Cilium</keyword>
<dbReference type="InterPro" id="IPR029600">
    <property type="entry name" value="IFT81"/>
</dbReference>
<dbReference type="GO" id="GO:0036064">
    <property type="term" value="C:ciliary basal body"/>
    <property type="evidence" value="ECO:0007669"/>
    <property type="project" value="TreeGrafter"/>
</dbReference>
<dbReference type="InterPro" id="IPR043016">
    <property type="entry name" value="IFT81_N_sf"/>
</dbReference>
<dbReference type="PANTHER" id="PTHR15614">
    <property type="entry name" value="INTRAFLAGELLAR TRANSPORT PROTEIN 81 HOMOLOG"/>
    <property type="match status" value="1"/>
</dbReference>
<comment type="subcellular location">
    <subcellularLocation>
        <location evidence="1">Cell projection</location>
        <location evidence="1">Cilium</location>
    </subcellularLocation>
</comment>
<name>A0A6I9NX53_9TELE</name>
<evidence type="ECO:0000313" key="8">
    <source>
        <dbReference type="Proteomes" id="UP000504611"/>
    </source>
</evidence>
<dbReference type="GO" id="GO:0030992">
    <property type="term" value="C:intraciliary transport particle B"/>
    <property type="evidence" value="ECO:0007669"/>
    <property type="project" value="InterPro"/>
</dbReference>
<keyword evidence="8" id="KW-1185">Reference proteome</keyword>
<dbReference type="GO" id="GO:0042073">
    <property type="term" value="P:intraciliary transport"/>
    <property type="evidence" value="ECO:0007669"/>
    <property type="project" value="InterPro"/>
</dbReference>
<dbReference type="Gene3D" id="1.10.418.70">
    <property type="entry name" value="Intraflagellar transport protein 81, N-terminal domain"/>
    <property type="match status" value="1"/>
</dbReference>
<feature type="non-terminal residue" evidence="9">
    <location>
        <position position="83"/>
    </location>
</feature>
<dbReference type="GeneID" id="104954236"/>
<dbReference type="Proteomes" id="UP000504611">
    <property type="component" value="Unplaced"/>
</dbReference>
<evidence type="ECO:0000259" key="7">
    <source>
        <dbReference type="Pfam" id="PF18383"/>
    </source>
</evidence>
<evidence type="ECO:0000256" key="2">
    <source>
        <dbReference type="ARBA" id="ARBA00022794"/>
    </source>
</evidence>
<dbReference type="InterPro" id="IPR041146">
    <property type="entry name" value="IFT81_CH"/>
</dbReference>
<organism evidence="8 9">
    <name type="scientific">Notothenia coriiceps</name>
    <name type="common">black rockcod</name>
    <dbReference type="NCBI Taxonomy" id="8208"/>
    <lineage>
        <taxon>Eukaryota</taxon>
        <taxon>Metazoa</taxon>
        <taxon>Chordata</taxon>
        <taxon>Craniata</taxon>
        <taxon>Vertebrata</taxon>
        <taxon>Euteleostomi</taxon>
        <taxon>Actinopterygii</taxon>
        <taxon>Neopterygii</taxon>
        <taxon>Teleostei</taxon>
        <taxon>Neoteleostei</taxon>
        <taxon>Acanthomorphata</taxon>
        <taxon>Eupercaria</taxon>
        <taxon>Perciformes</taxon>
        <taxon>Notothenioidei</taxon>
        <taxon>Nototheniidae</taxon>
        <taxon>Notothenia</taxon>
    </lineage>
</organism>
<evidence type="ECO:0000256" key="1">
    <source>
        <dbReference type="ARBA" id="ARBA00004138"/>
    </source>
</evidence>
<dbReference type="PANTHER" id="PTHR15614:SF2">
    <property type="entry name" value="INTRAFLAGELLAR TRANSPORT PROTEIN 81 HOMOLOG"/>
    <property type="match status" value="1"/>
</dbReference>
<sequence>MSEQLRFIVEQLNREPFKKSFNLITFDSLDPMQLLQILNDVLAEIDPKHAMDIREELPEQTIRRMCALLGMLKYKPPGNPSDV</sequence>
<evidence type="ECO:0000256" key="3">
    <source>
        <dbReference type="ARBA" id="ARBA00023054"/>
    </source>
</evidence>
<dbReference type="GO" id="GO:0015631">
    <property type="term" value="F:tubulin binding"/>
    <property type="evidence" value="ECO:0007669"/>
    <property type="project" value="InterPro"/>
</dbReference>
<dbReference type="OrthoDB" id="276029at2759"/>
<feature type="domain" description="IFT81 calponin homology" evidence="7">
    <location>
        <begin position="3"/>
        <end position="82"/>
    </location>
</feature>
<keyword evidence="3" id="KW-0175">Coiled coil</keyword>
<dbReference type="GO" id="GO:0060271">
    <property type="term" value="P:cilium assembly"/>
    <property type="evidence" value="ECO:0007669"/>
    <property type="project" value="InterPro"/>
</dbReference>
<comment type="similarity">
    <text evidence="6">Belongs to the IFT81 family.</text>
</comment>
<accession>A0A6I9NX53</accession>
<evidence type="ECO:0000256" key="4">
    <source>
        <dbReference type="ARBA" id="ARBA00023069"/>
    </source>
</evidence>
<proteinExistence type="inferred from homology"/>
<evidence type="ECO:0000313" key="9">
    <source>
        <dbReference type="RefSeq" id="XP_010779615.1"/>
    </source>
</evidence>
<evidence type="ECO:0000256" key="5">
    <source>
        <dbReference type="ARBA" id="ARBA00023273"/>
    </source>
</evidence>
<dbReference type="KEGG" id="ncc:104954236"/>
<gene>
    <name evidence="9" type="primary">LOC104954236</name>
</gene>
<keyword evidence="5" id="KW-0966">Cell projection</keyword>
<dbReference type="RefSeq" id="XP_010779615.1">
    <property type="nucleotide sequence ID" value="XM_010781313.1"/>
</dbReference>
<protein>
    <submittedName>
        <fullName evidence="9">Intraflagellar transport protein 81 homolog</fullName>
    </submittedName>
</protein>
<evidence type="ECO:0000256" key="6">
    <source>
        <dbReference type="ARBA" id="ARBA00043983"/>
    </source>
</evidence>
<keyword evidence="2" id="KW-0970">Cilium biogenesis/degradation</keyword>